<reference evidence="4" key="1">
    <citation type="submission" date="2017-06" db="EMBL/GenBank/DDBJ databases">
        <authorList>
            <person name="Varghese N."/>
            <person name="Submissions S."/>
        </authorList>
    </citation>
    <scope>NUCLEOTIDE SEQUENCE [LARGE SCALE GENOMIC DNA]</scope>
    <source>
        <strain evidence="4">DSM 137</strain>
    </source>
</reference>
<dbReference type="InterPro" id="IPR032719">
    <property type="entry name" value="WbsX"/>
</dbReference>
<dbReference type="OrthoDB" id="9816424at2"/>
<dbReference type="CDD" id="cd11579">
    <property type="entry name" value="Glyco_tran_WbsX"/>
    <property type="match status" value="1"/>
</dbReference>
<dbReference type="Gene3D" id="3.90.550.10">
    <property type="entry name" value="Spore Coat Polysaccharide Biosynthesis Protein SpsA, Chain A"/>
    <property type="match status" value="1"/>
</dbReference>
<dbReference type="Proteomes" id="UP000198418">
    <property type="component" value="Unassembled WGS sequence"/>
</dbReference>
<dbReference type="RefSeq" id="WP_088518560.1">
    <property type="nucleotide sequence ID" value="NZ_FYDG01000001.1"/>
</dbReference>
<proteinExistence type="predicted"/>
<dbReference type="Pfam" id="PF00535">
    <property type="entry name" value="Glycos_transf_2"/>
    <property type="match status" value="1"/>
</dbReference>
<dbReference type="SUPFAM" id="SSF53448">
    <property type="entry name" value="Nucleotide-diphospho-sugar transferases"/>
    <property type="match status" value="1"/>
</dbReference>
<evidence type="ECO:0000313" key="3">
    <source>
        <dbReference type="EMBL" id="SNB51112.1"/>
    </source>
</evidence>
<feature type="domain" description="Glycosyltransferase 2-like" evidence="2">
    <location>
        <begin position="1123"/>
        <end position="1240"/>
    </location>
</feature>
<dbReference type="InterPro" id="IPR001296">
    <property type="entry name" value="Glyco_trans_1"/>
</dbReference>
<evidence type="ECO:0000259" key="2">
    <source>
        <dbReference type="Pfam" id="PF00535"/>
    </source>
</evidence>
<dbReference type="PANTHER" id="PTHR41244:SF1">
    <property type="entry name" value="GLYCOSYLTRANSFERASE"/>
    <property type="match status" value="1"/>
</dbReference>
<evidence type="ECO:0000259" key="1">
    <source>
        <dbReference type="Pfam" id="PF00534"/>
    </source>
</evidence>
<dbReference type="Gene3D" id="3.40.50.2000">
    <property type="entry name" value="Glycogen Phosphorylase B"/>
    <property type="match status" value="1"/>
</dbReference>
<gene>
    <name evidence="3" type="ORF">SAMN06265338_10140</name>
</gene>
<dbReference type="InterPro" id="IPR029044">
    <property type="entry name" value="Nucleotide-diphossugar_trans"/>
</dbReference>
<dbReference type="EMBL" id="FYDG01000001">
    <property type="protein sequence ID" value="SNB51112.1"/>
    <property type="molecule type" value="Genomic_DNA"/>
</dbReference>
<dbReference type="InterPro" id="IPR001173">
    <property type="entry name" value="Glyco_trans_2-like"/>
</dbReference>
<feature type="domain" description="Glycosyl transferase family 1" evidence="1">
    <location>
        <begin position="930"/>
        <end position="1085"/>
    </location>
</feature>
<dbReference type="GO" id="GO:0016757">
    <property type="term" value="F:glycosyltransferase activity"/>
    <property type="evidence" value="ECO:0007669"/>
    <property type="project" value="InterPro"/>
</dbReference>
<sequence>MSSADDILPRWFDSVSPIAGAWHEIDDHFGLIGWVMDSRDVDRSFAVEAVAHGRTLARARTRFLREDLTEFAGRAPRCGFCIDWGDFDAALVRACLERDGVNEFDIVIPETGKTLPRFSTVRDLQAFKLADLYRRLNGADAAPLLSLTAAEALFGQDAPAATPEIERARLAELGFEGFVIAAGLFDPAFYALQSGAAFADAAQALQHYLTQGEAAGLKPNPYFDPAWRRRKYPGGDSGLRAYVEAGEAAGEKPCAVFEPGWYAQTYGLDFARQSALAHYLRHRDKNIFNPNRFFDIAYYLDGNPDIRDADIDGFSHWYGWGQFEGRIGSPLFRVDYVRRRYLGGQRTLNAFDYFMDLGQDLGWEPAPGVSEKSLHDLIADNCAPGPLFEDKQPLARRPADAPKIVAFYLPQFHAIPENDEWWGAGFTEWRNMPRGLPRYAGHVQPRIPRDLGFYTLEGPDILRKQVELARAFGLSGFCFYYYNFNGKRLLEQPLETLLAHQDIDFPFCLMWANENWSRRWDGSESEILMRQDYRAEDMPALVADLARHMRDPRYMRTADGRPLFFLYRADVVPDTAATLAAWKAEFQRHGLDPVITMAQTFGAADPRPFGFDGAIEFPPHKLGGHIPNINHQIEIYDPHFSGAIRDYASVVEESRKAMFNDFPLIKTAFPNWDNDARRQGKGMSFAGSSPRAFQDWLAELLAHARTQRFFGESLVFINAWNEWCEGAYLEPDVHFGHAYINAVARALERLSGDGLRRIVLIGHDGFPSGAQHLLLHIGEACRRAFGLEVEFALIGGGAMVERYRALAPTFVGAEHDEPWAALEAHLRELRQRGFRHAMTNTVVSGGAAPLLRDLGYAFCSLVHELPTLVSSCGHEASYRRILDCAQPAVYPNAFVKDRLDTAFGPASHPAAIRPQGLYNLPKASGGAALRARLGLGPHDKLVINAGHADLRKGVDLFIAIADQTARLTDRVHFLWLGNIHPDIEPWLRLDIAQRGLKTLHFEPFNPDIDAYFDAADLFLLTSREDPFPSVALEALSVGLPVAAFANSGGHAELIASDPRLGLVLPFADVPKCAQVLPDLLHDPKLFAPEAAAFRRAFVTEKFDFRLYCADLLRFVEPSHRTVSVIVPNYNYARYLDERLTSIFRQTYPVLEIIVLDDASADDSLAVAQASADAAQRAIRIVPRDANSGNVFRQWKAGLDLARGEYIWIAEADDSSDPEFLATLLGRLTAEPEATLCFCDSRAIGPDGAQIYPDYKGYYREFGDAGLDADGRFPADEFLRRFLSLRNLILNASAVVWRRDALADVFARLGPEAFQLQCAGDWRIYIEACATGRPVLYSSRPLNRHRRHDVSVTHALDRAAHYQEIVAAQDCALAAARAPGELRETVLNWRRNLRESWRLA</sequence>
<dbReference type="Gene3D" id="3.20.20.80">
    <property type="entry name" value="Glycosidases"/>
    <property type="match status" value="1"/>
</dbReference>
<organism evidence="3 4">
    <name type="scientific">Rhodoblastus acidophilus</name>
    <name type="common">Rhodopseudomonas acidophila</name>
    <dbReference type="NCBI Taxonomy" id="1074"/>
    <lineage>
        <taxon>Bacteria</taxon>
        <taxon>Pseudomonadati</taxon>
        <taxon>Pseudomonadota</taxon>
        <taxon>Alphaproteobacteria</taxon>
        <taxon>Hyphomicrobiales</taxon>
        <taxon>Rhodoblastaceae</taxon>
        <taxon>Rhodoblastus</taxon>
    </lineage>
</organism>
<evidence type="ECO:0000313" key="4">
    <source>
        <dbReference type="Proteomes" id="UP000198418"/>
    </source>
</evidence>
<dbReference type="PANTHER" id="PTHR41244">
    <property type="entry name" value="RHAMNAN SYNTHESIS F"/>
    <property type="match status" value="1"/>
</dbReference>
<protein>
    <submittedName>
        <fullName evidence="3">Glycosyl transferases group 1</fullName>
    </submittedName>
</protein>
<name>A0A212PW19_RHOAC</name>
<keyword evidence="4" id="KW-1185">Reference proteome</keyword>
<dbReference type="SUPFAM" id="SSF53756">
    <property type="entry name" value="UDP-Glycosyltransferase/glycogen phosphorylase"/>
    <property type="match status" value="1"/>
</dbReference>
<dbReference type="Pfam" id="PF14307">
    <property type="entry name" value="Glyco_tran_WbsX"/>
    <property type="match status" value="1"/>
</dbReference>
<keyword evidence="3" id="KW-0808">Transferase</keyword>
<accession>A0A212PW19</accession>
<dbReference type="Pfam" id="PF00534">
    <property type="entry name" value="Glycos_transf_1"/>
    <property type="match status" value="1"/>
</dbReference>
<dbReference type="CDD" id="cd03801">
    <property type="entry name" value="GT4_PimA-like"/>
    <property type="match status" value="1"/>
</dbReference>